<sequence>MCFGSKFWLYTFTSNLKPSALPGRHWQSLVAHWQTFNHSLASIDIQSHWLRHVVNGPPYILNVVPFTLLVEPFLFWQPRLHRYTFDRMTDVAANIYLEHLIENAKMSTILLTFVIFPFLMLTT</sequence>
<dbReference type="EMBL" id="KL142388">
    <property type="protein sequence ID" value="KDR72620.1"/>
    <property type="molecule type" value="Genomic_DNA"/>
</dbReference>
<evidence type="ECO:0000313" key="1">
    <source>
        <dbReference type="EMBL" id="KDR72620.1"/>
    </source>
</evidence>
<organism evidence="1 2">
    <name type="scientific">Galerina marginata (strain CBS 339.88)</name>
    <dbReference type="NCBI Taxonomy" id="685588"/>
    <lineage>
        <taxon>Eukaryota</taxon>
        <taxon>Fungi</taxon>
        <taxon>Dikarya</taxon>
        <taxon>Basidiomycota</taxon>
        <taxon>Agaricomycotina</taxon>
        <taxon>Agaricomycetes</taxon>
        <taxon>Agaricomycetidae</taxon>
        <taxon>Agaricales</taxon>
        <taxon>Agaricineae</taxon>
        <taxon>Strophariaceae</taxon>
        <taxon>Galerina</taxon>
    </lineage>
</organism>
<accession>A0A067SNV1</accession>
<dbReference type="Proteomes" id="UP000027222">
    <property type="component" value="Unassembled WGS sequence"/>
</dbReference>
<dbReference type="AlphaFoldDB" id="A0A067SNV1"/>
<reference evidence="2" key="1">
    <citation type="journal article" date="2014" name="Proc. Natl. Acad. Sci. U.S.A.">
        <title>Extensive sampling of basidiomycete genomes demonstrates inadequacy of the white-rot/brown-rot paradigm for wood decay fungi.</title>
        <authorList>
            <person name="Riley R."/>
            <person name="Salamov A.A."/>
            <person name="Brown D.W."/>
            <person name="Nagy L.G."/>
            <person name="Floudas D."/>
            <person name="Held B.W."/>
            <person name="Levasseur A."/>
            <person name="Lombard V."/>
            <person name="Morin E."/>
            <person name="Otillar R."/>
            <person name="Lindquist E.A."/>
            <person name="Sun H."/>
            <person name="LaButti K.M."/>
            <person name="Schmutz J."/>
            <person name="Jabbour D."/>
            <person name="Luo H."/>
            <person name="Baker S.E."/>
            <person name="Pisabarro A.G."/>
            <person name="Walton J.D."/>
            <person name="Blanchette R.A."/>
            <person name="Henrissat B."/>
            <person name="Martin F."/>
            <person name="Cullen D."/>
            <person name="Hibbett D.S."/>
            <person name="Grigoriev I.V."/>
        </authorList>
    </citation>
    <scope>NUCLEOTIDE SEQUENCE [LARGE SCALE GENOMIC DNA]</scope>
    <source>
        <strain evidence="2">CBS 339.88</strain>
    </source>
</reference>
<gene>
    <name evidence="1" type="ORF">GALMADRAFT_756980</name>
</gene>
<dbReference type="HOGENOM" id="CLU_2015456_0_0_1"/>
<name>A0A067SNV1_GALM3</name>
<evidence type="ECO:0000313" key="2">
    <source>
        <dbReference type="Proteomes" id="UP000027222"/>
    </source>
</evidence>
<keyword evidence="2" id="KW-1185">Reference proteome</keyword>
<protein>
    <submittedName>
        <fullName evidence="1">Uncharacterized protein</fullName>
    </submittedName>
</protein>
<proteinExistence type="predicted"/>